<accession>A0A1G8SSR0</accession>
<reference evidence="2 3" key="1">
    <citation type="submission" date="2016-10" db="EMBL/GenBank/DDBJ databases">
        <authorList>
            <person name="de Groot N.N."/>
        </authorList>
    </citation>
    <scope>NUCLEOTIDE SEQUENCE [LARGE SCALE GENOMIC DNA]</scope>
    <source>
        <strain evidence="2 3">CGMCC 1.10076</strain>
    </source>
</reference>
<protein>
    <recommendedName>
        <fullName evidence="4">Outer membrane protein beta-barrel domain-containing protein</fullName>
    </recommendedName>
</protein>
<dbReference type="STRING" id="1128970.SAMN04487935_0684"/>
<keyword evidence="3" id="KW-1185">Reference proteome</keyword>
<dbReference type="RefSeq" id="WP_307725601.1">
    <property type="nucleotide sequence ID" value="NZ_BKAI01000002.1"/>
</dbReference>
<proteinExistence type="predicted"/>
<dbReference type="Pfam" id="PF20351">
    <property type="entry name" value="DUF6646"/>
    <property type="match status" value="1"/>
</dbReference>
<dbReference type="Proteomes" id="UP000199580">
    <property type="component" value="Unassembled WGS sequence"/>
</dbReference>
<name>A0A1G8SSR0_9FLAO</name>
<evidence type="ECO:0000313" key="2">
    <source>
        <dbReference type="EMBL" id="SDJ32267.1"/>
    </source>
</evidence>
<keyword evidence="1" id="KW-0732">Signal</keyword>
<organism evidence="2 3">
    <name type="scientific">Flavobacterium noncentrifugens</name>
    <dbReference type="NCBI Taxonomy" id="1128970"/>
    <lineage>
        <taxon>Bacteria</taxon>
        <taxon>Pseudomonadati</taxon>
        <taxon>Bacteroidota</taxon>
        <taxon>Flavobacteriia</taxon>
        <taxon>Flavobacteriales</taxon>
        <taxon>Flavobacteriaceae</taxon>
        <taxon>Flavobacterium</taxon>
    </lineage>
</organism>
<gene>
    <name evidence="2" type="ORF">SAMN04487935_0684</name>
</gene>
<evidence type="ECO:0000313" key="3">
    <source>
        <dbReference type="Proteomes" id="UP000199580"/>
    </source>
</evidence>
<feature type="chain" id="PRO_5011535098" description="Outer membrane protein beta-barrel domain-containing protein" evidence="1">
    <location>
        <begin position="20"/>
        <end position="174"/>
    </location>
</feature>
<dbReference type="EMBL" id="FNEZ01000001">
    <property type="protein sequence ID" value="SDJ32267.1"/>
    <property type="molecule type" value="Genomic_DNA"/>
</dbReference>
<dbReference type="InterPro" id="IPR046588">
    <property type="entry name" value="DUF6646"/>
</dbReference>
<sequence>MIKKIITLALLCITAFASAQAYKGKGDKKFQVAANLQSGGTGIHASADFGLGENISVGVTTTYLLAADDQIINDNQGFPKLDEPDFIDKFDAKVRFNANLGNVIGLPAAMDLYPGLNLGLRNFGTHIGFRYFFTDGFGVFTEAGVPITKYGGKSYGTEKYNNQFALNIGASFNF</sequence>
<dbReference type="AlphaFoldDB" id="A0A1G8SSR0"/>
<feature type="signal peptide" evidence="1">
    <location>
        <begin position="1"/>
        <end position="19"/>
    </location>
</feature>
<evidence type="ECO:0000256" key="1">
    <source>
        <dbReference type="SAM" id="SignalP"/>
    </source>
</evidence>
<evidence type="ECO:0008006" key="4">
    <source>
        <dbReference type="Google" id="ProtNLM"/>
    </source>
</evidence>